<dbReference type="Proteomes" id="UP000319257">
    <property type="component" value="Unassembled WGS sequence"/>
</dbReference>
<dbReference type="GO" id="GO:0000329">
    <property type="term" value="C:fungal-type vacuole membrane"/>
    <property type="evidence" value="ECO:0007669"/>
    <property type="project" value="TreeGrafter"/>
</dbReference>
<keyword evidence="2" id="KW-1133">Transmembrane helix</keyword>
<dbReference type="GO" id="GO:0010513">
    <property type="term" value="P:positive regulation of phosphatidylinositol biosynthetic process"/>
    <property type="evidence" value="ECO:0007669"/>
    <property type="project" value="TreeGrafter"/>
</dbReference>
<feature type="compositionally biased region" description="Polar residues" evidence="1">
    <location>
        <begin position="416"/>
        <end position="430"/>
    </location>
</feature>
<feature type="compositionally biased region" description="Polar residues" evidence="1">
    <location>
        <begin position="385"/>
        <end position="399"/>
    </location>
</feature>
<dbReference type="AlphaFoldDB" id="A0A507APJ8"/>
<evidence type="ECO:0000256" key="1">
    <source>
        <dbReference type="SAM" id="MobiDB-lite"/>
    </source>
</evidence>
<proteinExistence type="predicted"/>
<sequence length="972" mass="103698">MDKSSNSAASSTTAAAADTETPDPGARQPSSSASSNNNEARHSNPNPDLHPTPARRPRDSPPNALPRTDSYLARQIAQASGIISGSNSARSTPLASRESSPSRPSLRSAAAAARNPQGTRSRKNSADTSPSRPSRSTAPSPGPHKSLSSTAIPTLNPASSDASARVAVPQKNTTLSADQSRDAAAPRWPVSPRLRSPPPILNKPQLAPPARKADQEPPTINVQRATPSPQPIMDLSQTDTDSDEVFLQSGARTPARSNSTLETVQEASPLGSPQALDAAFSKLESSFTSDAGSQPDSSDVPSSTKTIKPKVNLERNDSGSESVSSKMDRRSGASGAPPPLTTRQSSASIKPSKGKPGEASLQTMTVETETVTSIPQVALAPSGAAASNGSIRNKPSSETIRPKKDKKKPSRKQPSVPSGTGEPSSLQLQFQPKLRHHQSLRSVSSRTDACLSPTKPCGQGLHADEPLSPQRHSAPGARNQSLSLQPKTSLLTLRSRTASSKADIFEAKVASAVDEANTSDSEETFVYDSNPPDGRDRPQRFHSRTPSTTSMASQVDRNGMRSIHSVMEGSVTSAPAVKKNMKFVNTNTLNTSGNDSAMGDEEGKGTGRSTAGSNRGTARHHHHIGRWGRNGHTSLFDNESPFPGVNSARSKMGSMINSRQSSGPPSPRFNSGRNATGKRHNMSLGYDLGDTTGADDETTPLIPSSMRSARSTRSRRHPMTLRALEHQAYRRHQPSFLNRFASCLVLTVMLLLVVSGAIGFMFATSQPLTDIELVKISNVIASEQELMFDMMVKAHNPNVVVVNVDAADLEVFAKSPHAGTDSEWWRRPQHGGDDRGHYNNGGEEEEVHISSAAVEPPSDDEEDKAPNMRLGTITAFDSPLSFEGSFFHQGISASTGGVRLRRPGNQTDGGSERWERIMKDEFDLIVKGVLKYSLPLSQRVRSVPIDGRTKVKPNAASNPKLPENGTVVPDLS</sequence>
<feature type="compositionally biased region" description="Polar residues" evidence="1">
    <location>
        <begin position="77"/>
        <end position="91"/>
    </location>
</feature>
<dbReference type="GO" id="GO:0070772">
    <property type="term" value="C:PAS complex"/>
    <property type="evidence" value="ECO:0007669"/>
    <property type="project" value="TreeGrafter"/>
</dbReference>
<feature type="compositionally biased region" description="Low complexity" evidence="1">
    <location>
        <begin position="93"/>
        <end position="114"/>
    </location>
</feature>
<dbReference type="FunCoup" id="A0A507APJ8">
    <property type="interactions" value="11"/>
</dbReference>
<protein>
    <recommendedName>
        <fullName evidence="5">Phospholipid metabolism enzyme regulator</fullName>
    </recommendedName>
</protein>
<feature type="region of interest" description="Disordered" evidence="1">
    <location>
        <begin position="819"/>
        <end position="866"/>
    </location>
</feature>
<accession>A0A507APJ8</accession>
<dbReference type="PANTHER" id="PTHR28258">
    <property type="entry name" value="VACUOLAR SEGREGATION PROTEIN 7"/>
    <property type="match status" value="1"/>
</dbReference>
<dbReference type="PANTHER" id="PTHR28258:SF1">
    <property type="entry name" value="VACUOLAR SEGREGATION PROTEIN 7"/>
    <property type="match status" value="1"/>
</dbReference>
<keyword evidence="2" id="KW-0812">Transmembrane</keyword>
<dbReference type="InParanoid" id="A0A507APJ8"/>
<feature type="compositionally biased region" description="Low complexity" evidence="1">
    <location>
        <begin position="1"/>
        <end position="17"/>
    </location>
</feature>
<organism evidence="3 4">
    <name type="scientific">Thyridium curvatum</name>
    <dbReference type="NCBI Taxonomy" id="1093900"/>
    <lineage>
        <taxon>Eukaryota</taxon>
        <taxon>Fungi</taxon>
        <taxon>Dikarya</taxon>
        <taxon>Ascomycota</taxon>
        <taxon>Pezizomycotina</taxon>
        <taxon>Sordariomycetes</taxon>
        <taxon>Sordariomycetidae</taxon>
        <taxon>Thyridiales</taxon>
        <taxon>Thyridiaceae</taxon>
        <taxon>Thyridium</taxon>
    </lineage>
</organism>
<feature type="compositionally biased region" description="Basic residues" evidence="1">
    <location>
        <begin position="617"/>
        <end position="626"/>
    </location>
</feature>
<feature type="region of interest" description="Disordered" evidence="1">
    <location>
        <begin position="587"/>
        <end position="632"/>
    </location>
</feature>
<feature type="compositionally biased region" description="Polar residues" evidence="1">
    <location>
        <begin position="360"/>
        <end position="375"/>
    </location>
</feature>
<feature type="region of interest" description="Disordered" evidence="1">
    <location>
        <begin position="1"/>
        <end position="488"/>
    </location>
</feature>
<evidence type="ECO:0000313" key="3">
    <source>
        <dbReference type="EMBL" id="TPX06758.1"/>
    </source>
</evidence>
<feature type="region of interest" description="Disordered" evidence="1">
    <location>
        <begin position="654"/>
        <end position="716"/>
    </location>
</feature>
<feature type="compositionally biased region" description="Basic and acidic residues" evidence="1">
    <location>
        <begin position="823"/>
        <end position="837"/>
    </location>
</feature>
<dbReference type="InterPro" id="IPR024260">
    <property type="entry name" value="Vac7"/>
</dbReference>
<dbReference type="EMBL" id="SKBQ01000009">
    <property type="protein sequence ID" value="TPX06758.1"/>
    <property type="molecule type" value="Genomic_DNA"/>
</dbReference>
<feature type="region of interest" description="Disordered" evidence="1">
    <location>
        <begin position="510"/>
        <end position="553"/>
    </location>
</feature>
<feature type="compositionally biased region" description="Polar residues" evidence="1">
    <location>
        <begin position="478"/>
        <end position="487"/>
    </location>
</feature>
<feature type="transmembrane region" description="Helical" evidence="2">
    <location>
        <begin position="740"/>
        <end position="763"/>
    </location>
</feature>
<name>A0A507APJ8_9PEZI</name>
<dbReference type="GeneID" id="41969701"/>
<feature type="compositionally biased region" description="Polar residues" evidence="1">
    <location>
        <begin position="218"/>
        <end position="227"/>
    </location>
</feature>
<dbReference type="GO" id="GO:0000011">
    <property type="term" value="P:vacuole inheritance"/>
    <property type="evidence" value="ECO:0007669"/>
    <property type="project" value="TreeGrafter"/>
</dbReference>
<feature type="compositionally biased region" description="Polar residues" evidence="1">
    <location>
        <begin position="255"/>
        <end position="266"/>
    </location>
</feature>
<feature type="compositionally biased region" description="Polar residues" evidence="1">
    <location>
        <begin position="283"/>
        <end position="306"/>
    </location>
</feature>
<dbReference type="OrthoDB" id="1204at2759"/>
<dbReference type="GO" id="GO:1903778">
    <property type="term" value="P:protein localization to vacuolar membrane"/>
    <property type="evidence" value="ECO:0007669"/>
    <property type="project" value="TreeGrafter"/>
</dbReference>
<feature type="compositionally biased region" description="Polar residues" evidence="1">
    <location>
        <begin position="146"/>
        <end position="162"/>
    </location>
</feature>
<dbReference type="Pfam" id="PF12751">
    <property type="entry name" value="Vac7"/>
    <property type="match status" value="2"/>
</dbReference>
<feature type="compositionally biased region" description="Polar residues" evidence="1">
    <location>
        <begin position="607"/>
        <end position="616"/>
    </location>
</feature>
<dbReference type="STRING" id="1093900.A0A507APJ8"/>
<feature type="compositionally biased region" description="Polar residues" evidence="1">
    <location>
        <begin position="544"/>
        <end position="553"/>
    </location>
</feature>
<evidence type="ECO:0000313" key="4">
    <source>
        <dbReference type="Proteomes" id="UP000319257"/>
    </source>
</evidence>
<gene>
    <name evidence="3" type="ORF">E0L32_002254</name>
</gene>
<keyword evidence="4" id="KW-1185">Reference proteome</keyword>
<comment type="caution">
    <text evidence="3">The sequence shown here is derived from an EMBL/GenBank/DDBJ whole genome shotgun (WGS) entry which is preliminary data.</text>
</comment>
<evidence type="ECO:0000256" key="2">
    <source>
        <dbReference type="SAM" id="Phobius"/>
    </source>
</evidence>
<feature type="compositionally biased region" description="Low complexity" evidence="1">
    <location>
        <begin position="126"/>
        <end position="139"/>
    </location>
</feature>
<keyword evidence="2" id="KW-0472">Membrane</keyword>
<feature type="compositionally biased region" description="Polar residues" evidence="1">
    <location>
        <begin position="655"/>
        <end position="674"/>
    </location>
</feature>
<reference evidence="3 4" key="1">
    <citation type="submission" date="2019-06" db="EMBL/GenBank/DDBJ databases">
        <title>Draft genome sequence of the filamentous fungus Phialemoniopsis curvata isolated from diesel fuel.</title>
        <authorList>
            <person name="Varaljay V.A."/>
            <person name="Lyon W.J."/>
            <person name="Crouch A.L."/>
            <person name="Drake C.E."/>
            <person name="Hollomon J.M."/>
            <person name="Nadeau L.J."/>
            <person name="Nunn H.S."/>
            <person name="Stevenson B.S."/>
            <person name="Bojanowski C.L."/>
            <person name="Crookes-Goodson W.J."/>
        </authorList>
    </citation>
    <scope>NUCLEOTIDE SEQUENCE [LARGE SCALE GENOMIC DNA]</scope>
    <source>
        <strain evidence="3 4">D216</strain>
    </source>
</reference>
<feature type="region of interest" description="Disordered" evidence="1">
    <location>
        <begin position="947"/>
        <end position="972"/>
    </location>
</feature>
<evidence type="ECO:0008006" key="5">
    <source>
        <dbReference type="Google" id="ProtNLM"/>
    </source>
</evidence>
<dbReference type="RefSeq" id="XP_030988469.1">
    <property type="nucleotide sequence ID" value="XM_031136423.1"/>
</dbReference>